<feature type="signal peptide" evidence="1">
    <location>
        <begin position="1"/>
        <end position="19"/>
    </location>
</feature>
<dbReference type="HOGENOM" id="CLU_085032_1_0_10"/>
<dbReference type="Pfam" id="PF13852">
    <property type="entry name" value="DUF4197"/>
    <property type="match status" value="1"/>
</dbReference>
<sequence>MKKQLAFGLLLIGVNSLVAQNKILDQITTITNKITTAPPATGTLSGLDISKGLKEALNKGISNQVSKLTAKDGFYSNEAVKILMPEELRKVDSGLRAIGLGSLADQGIKAMNNAAEDAVKQATPIFVKAVTKMNITDAKNILMGEENAATTYLESNTSKELLLQFNPVIKKSFAKVGADAIWANLISKYNAIPFVSKANPDLTDYVAQQALKGVFKMIAVEEKSIRTDLGSRTSNLLKKVFSMQDKKQS</sequence>
<evidence type="ECO:0008006" key="4">
    <source>
        <dbReference type="Google" id="ProtNLM"/>
    </source>
</evidence>
<keyword evidence="1" id="KW-0732">Signal</keyword>
<accession>G2Z3G1</accession>
<dbReference type="AlphaFoldDB" id="G2Z3G1"/>
<dbReference type="KEGG" id="fbr:FBFL15_2402"/>
<dbReference type="Proteomes" id="UP000009186">
    <property type="component" value="Chromosome"/>
</dbReference>
<organism evidence="2 3">
    <name type="scientific">Flavobacterium branchiophilum (strain FL-15)</name>
    <dbReference type="NCBI Taxonomy" id="1034807"/>
    <lineage>
        <taxon>Bacteria</taxon>
        <taxon>Pseudomonadati</taxon>
        <taxon>Bacteroidota</taxon>
        <taxon>Flavobacteriia</taxon>
        <taxon>Flavobacteriales</taxon>
        <taxon>Flavobacteriaceae</taxon>
        <taxon>Flavobacterium</taxon>
    </lineage>
</organism>
<evidence type="ECO:0000256" key="1">
    <source>
        <dbReference type="SAM" id="SignalP"/>
    </source>
</evidence>
<protein>
    <recommendedName>
        <fullName evidence="4">DUF4197 domain-containing protein</fullName>
    </recommendedName>
</protein>
<dbReference type="InterPro" id="IPR025245">
    <property type="entry name" value="DUF4197"/>
</dbReference>
<dbReference type="eggNOG" id="ENOG502Z7PK">
    <property type="taxonomic scope" value="Bacteria"/>
</dbReference>
<evidence type="ECO:0000313" key="3">
    <source>
        <dbReference type="Proteomes" id="UP000009186"/>
    </source>
</evidence>
<dbReference type="EMBL" id="FQ859183">
    <property type="protein sequence ID" value="CCB70410.1"/>
    <property type="molecule type" value="Genomic_DNA"/>
</dbReference>
<reference evidence="2 3" key="1">
    <citation type="journal article" date="2011" name="Appl. Environ. Microbiol.">
        <title>Complete genome sequence of the fish pathogen Flavobacterium branchiophilum.</title>
        <authorList>
            <consortium name="1:IP"/>
            <consortium name="Microbial Evolutionary Genomics,F-75015 Paris"/>
            <consortium name="France 2:CNRS"/>
            <consortium name="URA2171"/>
            <consortium name="F-75015 Paris,France 3:Unite de Virologie et Immunologie Mol."/>
            <consortium name="INRA,78352 Jouy en Josas Cedex"/>
            <consortium name="France. 4:Unite de Mathemathique"/>
            <consortium name="Informatique et Genome,INRA"/>
            <consortium name="78352 Jouy en Josas Cedex"/>
            <consortium name="France. 5:CEA/Genoscope"/>
            <consortium name="Evry"/>
            <consortium name="France"/>
            <person name="Touchon M."/>
            <person name="Barbier P."/>
            <person name="Bernardet J.F."/>
            <person name="Loux V."/>
            <person name="Vacherie B."/>
            <person name="Barbe V."/>
            <person name="Rocha E.P."/>
            <person name="Duchaud E."/>
        </authorList>
    </citation>
    <scope>NUCLEOTIDE SEQUENCE [LARGE SCALE GENOMIC DNA]</scope>
    <source>
        <strain evidence="2 3">FL-15</strain>
    </source>
</reference>
<evidence type="ECO:0000313" key="2">
    <source>
        <dbReference type="EMBL" id="CCB70410.1"/>
    </source>
</evidence>
<gene>
    <name evidence="2" type="ordered locus">FBFL15_2402</name>
</gene>
<keyword evidence="3" id="KW-1185">Reference proteome</keyword>
<dbReference type="RefSeq" id="WP_014084870.1">
    <property type="nucleotide sequence ID" value="NC_016001.1"/>
</dbReference>
<feature type="chain" id="PRO_5003441054" description="DUF4197 domain-containing protein" evidence="1">
    <location>
        <begin position="20"/>
        <end position="249"/>
    </location>
</feature>
<name>G2Z3G1_FLABF</name>
<proteinExistence type="predicted"/>